<protein>
    <submittedName>
        <fullName evidence="6">Type IV secretion protein Rhs</fullName>
    </submittedName>
</protein>
<dbReference type="KEGG" id="noy:EXE57_10690"/>
<dbReference type="NCBIfam" id="TIGR01643">
    <property type="entry name" value="YD_repeat_2x"/>
    <property type="match status" value="15"/>
</dbReference>
<evidence type="ECO:0000259" key="4">
    <source>
        <dbReference type="Pfam" id="PF20148"/>
    </source>
</evidence>
<evidence type="ECO:0000256" key="2">
    <source>
        <dbReference type="SAM" id="MobiDB-lite"/>
    </source>
</evidence>
<evidence type="ECO:0000259" key="5">
    <source>
        <dbReference type="Pfam" id="PF25023"/>
    </source>
</evidence>
<evidence type="ECO:0000313" key="6">
    <source>
        <dbReference type="EMBL" id="QBR92690.1"/>
    </source>
</evidence>
<reference evidence="6 7" key="1">
    <citation type="submission" date="2019-03" db="EMBL/GenBank/DDBJ databases">
        <title>Three New Species of Nocardioides, Nocardioides euryhalodurans sp. nov., Nocardioides seonyuensis sp. nov. and Nocardioides eburneoflavus sp. nov., Iolated from Soil.</title>
        <authorList>
            <person name="Roh S.G."/>
            <person name="Lee C."/>
            <person name="Kim M.-K."/>
            <person name="Kim S.B."/>
        </authorList>
    </citation>
    <scope>NUCLEOTIDE SEQUENCE [LARGE SCALE GENOMIC DNA]</scope>
    <source>
        <strain evidence="6 7">MMS17-SY117</strain>
    </source>
</reference>
<dbReference type="PANTHER" id="PTHR32305">
    <property type="match status" value="1"/>
</dbReference>
<accession>A0A4P7GKZ5</accession>
<evidence type="ECO:0000256" key="3">
    <source>
        <dbReference type="SAM" id="Phobius"/>
    </source>
</evidence>
<gene>
    <name evidence="6" type="ORF">EXE57_10690</name>
</gene>
<evidence type="ECO:0000256" key="1">
    <source>
        <dbReference type="ARBA" id="ARBA00022737"/>
    </source>
</evidence>
<feature type="region of interest" description="Disordered" evidence="2">
    <location>
        <begin position="89"/>
        <end position="188"/>
    </location>
</feature>
<dbReference type="InterPro" id="IPR031325">
    <property type="entry name" value="RHS_repeat"/>
</dbReference>
<feature type="domain" description="Teneurin-like YD-shell" evidence="5">
    <location>
        <begin position="899"/>
        <end position="1038"/>
    </location>
</feature>
<dbReference type="InterPro" id="IPR045351">
    <property type="entry name" value="DUF6531"/>
</dbReference>
<feature type="transmembrane region" description="Helical" evidence="3">
    <location>
        <begin position="1587"/>
        <end position="1608"/>
    </location>
</feature>
<feature type="domain" description="DUF6531" evidence="4">
    <location>
        <begin position="289"/>
        <end position="361"/>
    </location>
</feature>
<proteinExistence type="predicted"/>
<dbReference type="InterPro" id="IPR006530">
    <property type="entry name" value="YD"/>
</dbReference>
<dbReference type="PANTHER" id="PTHR32305:SF15">
    <property type="entry name" value="PROTEIN RHSA-RELATED"/>
    <property type="match status" value="1"/>
</dbReference>
<organism evidence="6 7">
    <name type="scientific">Nocardioides euryhalodurans</name>
    <dbReference type="NCBI Taxonomy" id="2518370"/>
    <lineage>
        <taxon>Bacteria</taxon>
        <taxon>Bacillati</taxon>
        <taxon>Actinomycetota</taxon>
        <taxon>Actinomycetes</taxon>
        <taxon>Propionibacteriales</taxon>
        <taxon>Nocardioidaceae</taxon>
        <taxon>Nocardioides</taxon>
    </lineage>
</organism>
<keyword evidence="3" id="KW-1133">Transmembrane helix</keyword>
<dbReference type="InterPro" id="IPR022385">
    <property type="entry name" value="Rhs_assc_core"/>
</dbReference>
<dbReference type="RefSeq" id="WP_135077359.1">
    <property type="nucleotide sequence ID" value="NZ_CP038267.1"/>
</dbReference>
<keyword evidence="7" id="KW-1185">Reference proteome</keyword>
<feature type="compositionally biased region" description="Gly residues" evidence="2">
    <location>
        <begin position="152"/>
        <end position="162"/>
    </location>
</feature>
<dbReference type="Pfam" id="PF05593">
    <property type="entry name" value="RHS_repeat"/>
    <property type="match status" value="6"/>
</dbReference>
<dbReference type="SUPFAM" id="SSF69304">
    <property type="entry name" value="Tricorn protease N-terminal domain"/>
    <property type="match status" value="1"/>
</dbReference>
<dbReference type="OrthoDB" id="3795228at2"/>
<keyword evidence="1" id="KW-0677">Repeat</keyword>
<keyword evidence="3" id="KW-0472">Membrane</keyword>
<dbReference type="NCBIfam" id="TIGR03696">
    <property type="entry name" value="Rhs_assc_core"/>
    <property type="match status" value="1"/>
</dbReference>
<feature type="domain" description="Teneurin-like YD-shell" evidence="5">
    <location>
        <begin position="394"/>
        <end position="581"/>
    </location>
</feature>
<dbReference type="InterPro" id="IPR050708">
    <property type="entry name" value="T6SS_VgrG/RHS"/>
</dbReference>
<keyword evidence="3" id="KW-0812">Transmembrane</keyword>
<dbReference type="InterPro" id="IPR056823">
    <property type="entry name" value="TEN-like_YD-shell"/>
</dbReference>
<feature type="compositionally biased region" description="Basic and acidic residues" evidence="2">
    <location>
        <begin position="92"/>
        <end position="116"/>
    </location>
</feature>
<dbReference type="EMBL" id="CP038267">
    <property type="protein sequence ID" value="QBR92690.1"/>
    <property type="molecule type" value="Genomic_DNA"/>
</dbReference>
<name>A0A4P7GKZ5_9ACTN</name>
<dbReference type="Pfam" id="PF20148">
    <property type="entry name" value="DUF6531"/>
    <property type="match status" value="1"/>
</dbReference>
<sequence>MGLGPVTEDVRFDHAAADELIRLCNAAAGVIEGQGGSRASWVVTASREFRGYFSELFARNQETAKADAEEVAARLRDVARYTGDLAEEAAAEQERRQRAREWQREQDDRGLLEKGWDWMTDGNDAPVPDMPEPSSFEPTVIPPKPRETPTPGSGGGSSGGGTSSARPSDLRTFANGSRGANASLAGKPTSCRSAYSTFVAGCGWGELRADDVFAGFAQYLAANEEDVRWATTIAAAFEAAGGEGQVSTLSNSAFTAALQARGIDASRQDITIDPPQAFGAMPTSGYADDPVNAATGNFTETETDLAFTAGSASLVLDRTYNSFDTGVGGFGPGWSSWTEAALGLDDEAARLRLSDGRVVVFPRLGDGWDRGRGTNLWLAREGDHLVATSNDGERWTHTRDGRLLEHTRGPGTTVRLDRDAAGRVLRLTHERGREIDLTWDDDLDRVVRAADSSGRDVTYAYDGAGRLVEVRTGLGTRTYRWNEQGLIDAVTDADGVVEAENAYDAHRRVTTQRSRHGRVSRFVYLPGNVTVVSDADGSRSNTWISDQQGRLVGAVDSDEQRQSFSYDAHGNRVLVTERDGSATVREFDDRGRTVREVTPTGADLTYGYDHADRLTTVVTAAGGIAEYTYTGDERSPSLLVDPEGGRTEMTWSDGLLTHLVDPAGVSVSFTYDAHGDLVATTDALGNVARLDRDAQGRVVAATTPLGHRTTYTYAPSGALASRRDPDGAVWRFEHTTAGRLSTVIDPTGARTDIEHDDAGDAARTIDPLGRAITRRTDDLGNLAAVELPDGAVWRYTHDAMSRLVETIDPSGGSWRTEYDVNGMPTVSVDPTGVRSEQRRDRGARTLTVAQGDATRTIGLDELGRPVSGRGVDGSAKMWVHDRCGRPVEQLDVDGGLTRIVRDAAGRVTRVTTPAGRTTSYEYDACGRLAAVLDPRGGRTTRSHDADGRLVAVTMPTGETGRIEHDACGRVVASRRPGHGVARYRYDAAGRVVESSDTWYGHRTFRYDAAGQLVEVVNGNGGVTRYGYDAGGRAVSVTDPLGHTTVREFDALDRCTRLTDALGRTTRARYDGAGRLVWQQDPVGDVIEVGYDAAGLDESLTVNGRMVARITRDVRTRRATVTDTTRDAACDIELEWNGLGRLVSRSANGQTVSWGYDADGRRTSMTTPDGVTTYYTCDEGGDVIAVDHPLLGRATFARDLAGRVVEATAGAIVQRWEHAEGAVVAHTVGDESGFTRTEVHRDDQGRIVGLTRGEDHTAFGYDQACQLVEARTGGSTTRWRYDLAGRLVAETAGDSTLEHHHDAAGQLVSTSDGTATARYTYDGAGRRIREQSRDGAVRDLAWSGRGWLSTVTDHLPDGETRRTELHVDATGQLAEVAGVAIHWDSAGFAPTPVRVGDLSVLTAGPLTGLGESWAAAGWRGRRDTGTDPWATGGPATAGLLAGGTGVGADGGLSVAGLEWLGARVYDPSSRGFLSVDPVTTTAGAGWAHNPYSYAGNDPLHALDPLGLDPLTDEDLRAYNASHNGFTTMAATVADRVTSKEFLIGAGLTALGAAAMFVPVPGAQIVGGMLISAGVDTMVQQVTTGNVNWGEVAVSGAFGAFGGVAAGMAVKMGARTMMRQAVVSGGISGAAEGFTKGNVNYFTGAGPHSPTDYLKTVGGATVQSGVQGAVTGPLQLKVDNLALGRMIEGRSQPPLDYPSANPQLGPDPVPVIGNSQDVRLLTDLDPGGHVNAMGSGPLQEAIDYQRPVYVGTDGPGEHAGQLQVLRDAGYTQQGDYMVPGGR</sequence>
<dbReference type="Pfam" id="PF25023">
    <property type="entry name" value="TEN_YD-shell"/>
    <property type="match status" value="2"/>
</dbReference>
<dbReference type="Gene3D" id="2.180.10.10">
    <property type="entry name" value="RHS repeat-associated core"/>
    <property type="match status" value="5"/>
</dbReference>
<dbReference type="Proteomes" id="UP000294894">
    <property type="component" value="Chromosome"/>
</dbReference>
<evidence type="ECO:0000313" key="7">
    <source>
        <dbReference type="Proteomes" id="UP000294894"/>
    </source>
</evidence>